<proteinExistence type="inferred from homology"/>
<organism evidence="8 9">
    <name type="scientific">Streptomyces sodiiphilus</name>
    <dbReference type="NCBI Taxonomy" id="226217"/>
    <lineage>
        <taxon>Bacteria</taxon>
        <taxon>Bacillati</taxon>
        <taxon>Actinomycetota</taxon>
        <taxon>Actinomycetes</taxon>
        <taxon>Kitasatosporales</taxon>
        <taxon>Streptomycetaceae</taxon>
        <taxon>Streptomyces</taxon>
    </lineage>
</organism>
<evidence type="ECO:0000256" key="3">
    <source>
        <dbReference type="ARBA" id="ARBA00022475"/>
    </source>
</evidence>
<evidence type="ECO:0000256" key="2">
    <source>
        <dbReference type="ARBA" id="ARBA00006228"/>
    </source>
</evidence>
<name>A0ABN2NTC5_9ACTN</name>
<dbReference type="Proteomes" id="UP001501303">
    <property type="component" value="Unassembled WGS sequence"/>
</dbReference>
<comment type="similarity">
    <text evidence="2">Belongs to the CPA3 antiporters (TC 2.A.63) subunit E family.</text>
</comment>
<evidence type="ECO:0000256" key="4">
    <source>
        <dbReference type="ARBA" id="ARBA00022692"/>
    </source>
</evidence>
<dbReference type="Pfam" id="PF01899">
    <property type="entry name" value="MNHE"/>
    <property type="match status" value="1"/>
</dbReference>
<sequence>MTDLLRRTAVRTWRIVYFLVFFTFRFVESNFVVAWEIITPGSQLSPAIVELPLRCRTRAEMAAMANLLSLTPGTLTLELDTSPPTLWVHGTHARDVSRFRAQLRHLETRLLDAMRPVDAR</sequence>
<reference evidence="8 9" key="1">
    <citation type="journal article" date="2019" name="Int. J. Syst. Evol. Microbiol.">
        <title>The Global Catalogue of Microorganisms (GCM) 10K type strain sequencing project: providing services to taxonomists for standard genome sequencing and annotation.</title>
        <authorList>
            <consortium name="The Broad Institute Genomics Platform"/>
            <consortium name="The Broad Institute Genome Sequencing Center for Infectious Disease"/>
            <person name="Wu L."/>
            <person name="Ma J."/>
        </authorList>
    </citation>
    <scope>NUCLEOTIDE SEQUENCE [LARGE SCALE GENOMIC DNA]</scope>
    <source>
        <strain evidence="8 9">JCM 13581</strain>
    </source>
</reference>
<dbReference type="PANTHER" id="PTHR34584">
    <property type="entry name" value="NA(+)/H(+) ANTIPORTER SUBUNIT E1"/>
    <property type="match status" value="1"/>
</dbReference>
<evidence type="ECO:0000256" key="6">
    <source>
        <dbReference type="ARBA" id="ARBA00023136"/>
    </source>
</evidence>
<keyword evidence="3" id="KW-1003">Cell membrane</keyword>
<evidence type="ECO:0000256" key="5">
    <source>
        <dbReference type="ARBA" id="ARBA00022989"/>
    </source>
</evidence>
<keyword evidence="9" id="KW-1185">Reference proteome</keyword>
<dbReference type="EMBL" id="BAAAMJ010000009">
    <property type="protein sequence ID" value="GAA1902163.1"/>
    <property type="molecule type" value="Genomic_DNA"/>
</dbReference>
<accession>A0ABN2NTC5</accession>
<dbReference type="InterPro" id="IPR002758">
    <property type="entry name" value="Cation_antiport_E"/>
</dbReference>
<keyword evidence="6 7" id="KW-0472">Membrane</keyword>
<comment type="caution">
    <text evidence="8">The sequence shown here is derived from an EMBL/GenBank/DDBJ whole genome shotgun (WGS) entry which is preliminary data.</text>
</comment>
<keyword evidence="5 7" id="KW-1133">Transmembrane helix</keyword>
<protein>
    <submittedName>
        <fullName evidence="8">Na+/H+ antiporter subunit E</fullName>
    </submittedName>
</protein>
<gene>
    <name evidence="8" type="ORF">GCM10009716_10020</name>
</gene>
<feature type="transmembrane region" description="Helical" evidence="7">
    <location>
        <begin position="12"/>
        <end position="35"/>
    </location>
</feature>
<comment type="subcellular location">
    <subcellularLocation>
        <location evidence="1">Cell membrane</location>
        <topology evidence="1">Multi-pass membrane protein</topology>
    </subcellularLocation>
</comment>
<evidence type="ECO:0000256" key="7">
    <source>
        <dbReference type="SAM" id="Phobius"/>
    </source>
</evidence>
<evidence type="ECO:0000313" key="9">
    <source>
        <dbReference type="Proteomes" id="UP001501303"/>
    </source>
</evidence>
<evidence type="ECO:0000256" key="1">
    <source>
        <dbReference type="ARBA" id="ARBA00004651"/>
    </source>
</evidence>
<evidence type="ECO:0000313" key="8">
    <source>
        <dbReference type="EMBL" id="GAA1902163.1"/>
    </source>
</evidence>
<keyword evidence="4 7" id="KW-0812">Transmembrane</keyword>
<dbReference type="PANTHER" id="PTHR34584:SF1">
    <property type="entry name" value="NA(+)_H(+) ANTIPORTER SUBUNIT E1"/>
    <property type="match status" value="1"/>
</dbReference>
<dbReference type="RefSeq" id="WP_344259170.1">
    <property type="nucleotide sequence ID" value="NZ_BAAAMJ010000009.1"/>
</dbReference>